<dbReference type="AlphaFoldDB" id="A0A9P0CZ45"/>
<dbReference type="InterPro" id="IPR013761">
    <property type="entry name" value="SAM/pointed_sf"/>
</dbReference>
<sequence>MEETKRLLIEWGLEEIVEDFVANGVTSDMFADINEALMKELIPKVGPRIRFKRQIDILKAELDVPNVADPSTSKQNIDLTVKDLEKPFSPESTSSTITNATTWSCLSSDGDVETSKTETGTTQSKFYILNIDATHDEKLTNTNTNTSTKPKMVTSAQMIDLFNSTNTGKSVLEVYKHSTFQRAHRQTIADIIIRNELEGQPDKRISGNRFMELSEMIVQLFPTEYKQIYFSKEKIEKNKKIETVAKGKLVSKFYTLRRSFRDCGLLPKDGKQKSDTNLPTTDDENTHEDIILWLKNSTEPWTTVEENWTKTSKIRANDLLHPGKLVQYFESFPCLRSEKGYLLVEIDFNILFPDHGMNLFNSWESISSKIVEHASRDIFSKDNAIKELLDDLTADISSDARANIVMLLLTYILPTISIRKGKPAGRWRPSRLEVAEGFWLRLKNISELAQAVNNKVEKLQKLGLCVQPLVIVVGPSNTEIQSVYVRIDQHMFPMPSCLKALDICFKSFHALHAEYARESEQIWTFIQQGIYKLHTKWDKSFTGVNSLLADLKL</sequence>
<keyword evidence="2" id="KW-1185">Reference proteome</keyword>
<gene>
    <name evidence="1" type="ORF">PSYICH_LOCUS11523</name>
</gene>
<dbReference type="Gene3D" id="1.10.150.50">
    <property type="entry name" value="Transcription Factor, Ets-1"/>
    <property type="match status" value="1"/>
</dbReference>
<proteinExistence type="predicted"/>
<protein>
    <submittedName>
        <fullName evidence="1">Uncharacterized protein</fullName>
    </submittedName>
</protein>
<evidence type="ECO:0000313" key="1">
    <source>
        <dbReference type="EMBL" id="CAH1110924.1"/>
    </source>
</evidence>
<accession>A0A9P0CZ45</accession>
<dbReference type="Proteomes" id="UP001153636">
    <property type="component" value="Chromosome 5"/>
</dbReference>
<reference evidence="1" key="1">
    <citation type="submission" date="2022-01" db="EMBL/GenBank/DDBJ databases">
        <authorList>
            <person name="King R."/>
        </authorList>
    </citation>
    <scope>NUCLEOTIDE SEQUENCE</scope>
</reference>
<name>A0A9P0CZ45_9CUCU</name>
<evidence type="ECO:0000313" key="2">
    <source>
        <dbReference type="Proteomes" id="UP001153636"/>
    </source>
</evidence>
<dbReference type="OrthoDB" id="6780164at2759"/>
<dbReference type="EMBL" id="OV651817">
    <property type="protein sequence ID" value="CAH1110924.1"/>
    <property type="molecule type" value="Genomic_DNA"/>
</dbReference>
<organism evidence="1 2">
    <name type="scientific">Psylliodes chrysocephalus</name>
    <dbReference type="NCBI Taxonomy" id="3402493"/>
    <lineage>
        <taxon>Eukaryota</taxon>
        <taxon>Metazoa</taxon>
        <taxon>Ecdysozoa</taxon>
        <taxon>Arthropoda</taxon>
        <taxon>Hexapoda</taxon>
        <taxon>Insecta</taxon>
        <taxon>Pterygota</taxon>
        <taxon>Neoptera</taxon>
        <taxon>Endopterygota</taxon>
        <taxon>Coleoptera</taxon>
        <taxon>Polyphaga</taxon>
        <taxon>Cucujiformia</taxon>
        <taxon>Chrysomeloidea</taxon>
        <taxon>Chrysomelidae</taxon>
        <taxon>Galerucinae</taxon>
        <taxon>Alticini</taxon>
        <taxon>Psylliodes</taxon>
    </lineage>
</organism>